<evidence type="ECO:0000313" key="1">
    <source>
        <dbReference type="EMBL" id="EWZ01235.1"/>
    </source>
</evidence>
<sequence>MVLADDGDVSAAARSQLGSAVGNEGGSGKLMKITRISLGYKVEIRMTWEEDKKSQLSDALAGSGAEKILGMKTGRCTIHNDDGQVVVASAPSGFPTVLAAQGREI</sequence>
<dbReference type="AlphaFoldDB" id="W9J946"/>
<organism evidence="1 2">
    <name type="scientific">Fusarium oxysporum NRRL 32931</name>
    <dbReference type="NCBI Taxonomy" id="660029"/>
    <lineage>
        <taxon>Eukaryota</taxon>
        <taxon>Fungi</taxon>
        <taxon>Dikarya</taxon>
        <taxon>Ascomycota</taxon>
        <taxon>Pezizomycotina</taxon>
        <taxon>Sordariomycetes</taxon>
        <taxon>Hypocreomycetidae</taxon>
        <taxon>Hypocreales</taxon>
        <taxon>Nectriaceae</taxon>
        <taxon>Fusarium</taxon>
        <taxon>Fusarium oxysporum species complex</taxon>
    </lineage>
</organism>
<reference evidence="1 2" key="1">
    <citation type="submission" date="2011-06" db="EMBL/GenBank/DDBJ databases">
        <title>The Genome Sequence of Fusarium oxysporum FOSC 3-a.</title>
        <authorList>
            <consortium name="The Broad Institute Genome Sequencing Platform"/>
            <person name="Ma L.-J."/>
            <person name="Gale L.R."/>
            <person name="Schwartz D.C."/>
            <person name="Zhou S."/>
            <person name="Corby-Kistler H."/>
            <person name="Young S.K."/>
            <person name="Zeng Q."/>
            <person name="Gargeya S."/>
            <person name="Fitzgerald M."/>
            <person name="Haas B."/>
            <person name="Abouelleil A."/>
            <person name="Alvarado L."/>
            <person name="Arachchi H.M."/>
            <person name="Berlin A."/>
            <person name="Brown A."/>
            <person name="Chapman S.B."/>
            <person name="Chen Z."/>
            <person name="Dunbar C."/>
            <person name="Freedman E."/>
            <person name="Gearin G."/>
            <person name="Gellesch M."/>
            <person name="Goldberg J."/>
            <person name="Griggs A."/>
            <person name="Gujja S."/>
            <person name="Heiman D."/>
            <person name="Howarth C."/>
            <person name="Larson L."/>
            <person name="Lui A."/>
            <person name="MacDonald P.J.P."/>
            <person name="Mehta T."/>
            <person name="Montmayeur A."/>
            <person name="Murphy C."/>
            <person name="Neiman D."/>
            <person name="Pearson M."/>
            <person name="Priest M."/>
            <person name="Roberts A."/>
            <person name="Saif S."/>
            <person name="Shea T."/>
            <person name="Shenoy N."/>
            <person name="Sisk P."/>
            <person name="Stolte C."/>
            <person name="Sykes S."/>
            <person name="Wortman J."/>
            <person name="Nusbaum C."/>
            <person name="Birren B."/>
        </authorList>
    </citation>
    <scope>NUCLEOTIDE SEQUENCE [LARGE SCALE GENOMIC DNA]</scope>
    <source>
        <strain evidence="2">FOSC 3-a</strain>
    </source>
</reference>
<dbReference type="EMBL" id="JH717839">
    <property type="protein sequence ID" value="EWZ01235.1"/>
    <property type="molecule type" value="Genomic_DNA"/>
</dbReference>
<dbReference type="OrthoDB" id="5047692at2759"/>
<evidence type="ECO:0000313" key="2">
    <source>
        <dbReference type="Proteomes" id="UP000030753"/>
    </source>
</evidence>
<protein>
    <submittedName>
        <fullName evidence="1">Uncharacterized protein</fullName>
    </submittedName>
</protein>
<gene>
    <name evidence="1" type="ORF">FOYG_00901</name>
</gene>
<dbReference type="Proteomes" id="UP000030753">
    <property type="component" value="Unassembled WGS sequence"/>
</dbReference>
<dbReference type="HOGENOM" id="CLU_2236661_0_0_1"/>
<proteinExistence type="predicted"/>
<name>W9J946_FUSOX</name>
<accession>W9J946</accession>